<dbReference type="Proteomes" id="UP001620514">
    <property type="component" value="Unassembled WGS sequence"/>
</dbReference>
<dbReference type="EMBL" id="JBIYDN010000007">
    <property type="protein sequence ID" value="MFK4442864.1"/>
    <property type="molecule type" value="Genomic_DNA"/>
</dbReference>
<organism evidence="1 2">
    <name type="scientific">Caballeronia udeis</name>
    <dbReference type="NCBI Taxonomy" id="1232866"/>
    <lineage>
        <taxon>Bacteria</taxon>
        <taxon>Pseudomonadati</taxon>
        <taxon>Pseudomonadota</taxon>
        <taxon>Betaproteobacteria</taxon>
        <taxon>Burkholderiales</taxon>
        <taxon>Burkholderiaceae</taxon>
        <taxon>Caballeronia</taxon>
    </lineage>
</organism>
<gene>
    <name evidence="1" type="ORF">ABH943_002880</name>
</gene>
<reference evidence="1 2" key="1">
    <citation type="submission" date="2024-11" db="EMBL/GenBank/DDBJ databases">
        <title>Using genomics to understand microbial adaptation to soil warming.</title>
        <authorList>
            <person name="Deangelis K.M. PhD."/>
        </authorList>
    </citation>
    <scope>NUCLEOTIDE SEQUENCE [LARGE SCALE GENOMIC DNA]</scope>
    <source>
        <strain evidence="1 2">GAS97</strain>
    </source>
</reference>
<evidence type="ECO:0000313" key="2">
    <source>
        <dbReference type="Proteomes" id="UP001620514"/>
    </source>
</evidence>
<accession>A0ABW8MGQ8</accession>
<comment type="caution">
    <text evidence="1">The sequence shown here is derived from an EMBL/GenBank/DDBJ whole genome shotgun (WGS) entry which is preliminary data.</text>
</comment>
<keyword evidence="2" id="KW-1185">Reference proteome</keyword>
<name>A0ABW8MGQ8_9BURK</name>
<dbReference type="RefSeq" id="WP_404607253.1">
    <property type="nucleotide sequence ID" value="NZ_JBIYDN010000007.1"/>
</dbReference>
<protein>
    <submittedName>
        <fullName evidence="1">Uncharacterized protein</fullName>
    </submittedName>
</protein>
<sequence length="71" mass="8057">MDKPINETNDFERFDEIEDKALKLKALLNGTYGPNGESFRSRSSSDQDTVLWLAVDLVDRIRQIAAEVTNV</sequence>
<evidence type="ECO:0000313" key="1">
    <source>
        <dbReference type="EMBL" id="MFK4442864.1"/>
    </source>
</evidence>
<proteinExistence type="predicted"/>